<accession>A0AAD9QQS3</accession>
<gene>
    <name evidence="10" type="ORF">P5673_010933</name>
</gene>
<evidence type="ECO:0000256" key="4">
    <source>
        <dbReference type="ARBA" id="ARBA00022722"/>
    </source>
</evidence>
<evidence type="ECO:0000256" key="7">
    <source>
        <dbReference type="ARBA" id="ARBA00022918"/>
    </source>
</evidence>
<dbReference type="Proteomes" id="UP001249851">
    <property type="component" value="Unassembled WGS sequence"/>
</dbReference>
<dbReference type="CDD" id="cd05481">
    <property type="entry name" value="retropepsin_like_LTR_1"/>
    <property type="match status" value="1"/>
</dbReference>
<evidence type="ECO:0000256" key="2">
    <source>
        <dbReference type="ARBA" id="ARBA00022679"/>
    </source>
</evidence>
<keyword evidence="5" id="KW-0255">Endonuclease</keyword>
<keyword evidence="7" id="KW-0695">RNA-directed DNA polymerase</keyword>
<reference evidence="10" key="2">
    <citation type="journal article" date="2023" name="Science">
        <title>Genomic signatures of disease resistance in endangered staghorn corals.</title>
        <authorList>
            <person name="Vollmer S.V."/>
            <person name="Selwyn J.D."/>
            <person name="Despard B.A."/>
            <person name="Roesel C.L."/>
        </authorList>
    </citation>
    <scope>NUCLEOTIDE SEQUENCE</scope>
    <source>
        <strain evidence="10">K2</strain>
    </source>
</reference>
<dbReference type="SUPFAM" id="SSF56672">
    <property type="entry name" value="DNA/RNA polymerases"/>
    <property type="match status" value="1"/>
</dbReference>
<keyword evidence="2" id="KW-0808">Transferase</keyword>
<dbReference type="GO" id="GO:0016787">
    <property type="term" value="F:hydrolase activity"/>
    <property type="evidence" value="ECO:0007669"/>
    <property type="project" value="UniProtKB-KW"/>
</dbReference>
<dbReference type="EC" id="2.7.7.49" evidence="1"/>
<dbReference type="PANTHER" id="PTHR37984">
    <property type="entry name" value="PROTEIN CBG26694"/>
    <property type="match status" value="1"/>
</dbReference>
<reference evidence="10" key="1">
    <citation type="journal article" date="2023" name="G3 (Bethesda)">
        <title>Whole genome assembly and annotation of the endangered Caribbean coral Acropora cervicornis.</title>
        <authorList>
            <person name="Selwyn J.D."/>
            <person name="Vollmer S.V."/>
        </authorList>
    </citation>
    <scope>NUCLEOTIDE SEQUENCE</scope>
    <source>
        <strain evidence="10">K2</strain>
    </source>
</reference>
<dbReference type="CDD" id="cd01647">
    <property type="entry name" value="RT_LTR"/>
    <property type="match status" value="1"/>
</dbReference>
<dbReference type="Pfam" id="PF00078">
    <property type="entry name" value="RVT_1"/>
    <property type="match status" value="1"/>
</dbReference>
<dbReference type="InterPro" id="IPR043502">
    <property type="entry name" value="DNA/RNA_pol_sf"/>
</dbReference>
<sequence>MNYAIIAFCALRPREQERQKSPLKEFSKLHITSMPPKPEGSGVSVQVQEAVAQPNTVQIPINIPLPSKLELTGNLATNWKKFHRAWNNYEIAARLKDPENPAINKSLRTATLLTCIGSDALDVYEGLEFDSEGDKQDIDIVLQKTCNFGVLENSLIRDRIVIGVRDNQTRKKLLQVSKLTLKECIDICRSYETSSHQLKEINQEEVSAITQSNEKKSREIRCKFCAKTHIWNKLKCPAWGKTCSNCGFQNHFAVACKTKPPSTGSASKPLTPKHVRKPVHAVEDSDFDEYVACVDVKEHVCAVENPNRKDKLLAVMLLNGHRVPFQLDTGATVNILPEASFEEVYEEGSLSLLDNADVTLVMYNRTEEKPIGKKRVQVVNPRNGRKYSVQFVVVKGKGKPLLGLRASEQMQLISVVRQNMTIQSEEPSQSKPPLTTETILKEHADVFRGEGKLEGDLHLEIDPHVPPVQLPTRKVPIAIKEKLKEELDRLEGLNIITPVNVPTSWISATVITLKKNGNVRLCVDPKPLNQALKRNHYPLLTIEDVLPELTNVRCFTVLDAKNGFWHVSLDEESSYATTFGTPWGRYRWLRMPFGISPAPEEFQRRLDQALVGLNGCKAIADDILVFGCGANDDEAVRDHDKKLVALLQRCRDKGVKLNREKLQLRLKEVAYMGHVLTAEGLQPDPEKVKAIKEMPTPTDKQSIQRLLGMTNYLQKFAPRLSEITTPLRELTKIDNKFVWDDQVHGPALEETKTILSTTPVLKYFDPGATPTLQCDASMHGLGACLMQDGHLVAYASRSLTPTEVQYAQIEKEPLAIVFAMEKLETYLYGRKVLVESDHKPLEAIFKKSLLNAPKRLQRMLLRLQRYEFEVSYKKVTALFLAD</sequence>
<feature type="domain" description="Reverse transcriptase RNase H-like" evidence="9">
    <location>
        <begin position="766"/>
        <end position="866"/>
    </location>
</feature>
<comment type="caution">
    <text evidence="10">The sequence shown here is derived from an EMBL/GenBank/DDBJ whole genome shotgun (WGS) entry which is preliminary data.</text>
</comment>
<dbReference type="AlphaFoldDB" id="A0AAD9QQS3"/>
<organism evidence="10 11">
    <name type="scientific">Acropora cervicornis</name>
    <name type="common">Staghorn coral</name>
    <dbReference type="NCBI Taxonomy" id="6130"/>
    <lineage>
        <taxon>Eukaryota</taxon>
        <taxon>Metazoa</taxon>
        <taxon>Cnidaria</taxon>
        <taxon>Anthozoa</taxon>
        <taxon>Hexacorallia</taxon>
        <taxon>Scleractinia</taxon>
        <taxon>Astrocoeniina</taxon>
        <taxon>Acroporidae</taxon>
        <taxon>Acropora</taxon>
    </lineage>
</organism>
<evidence type="ECO:0000256" key="6">
    <source>
        <dbReference type="ARBA" id="ARBA00022801"/>
    </source>
</evidence>
<evidence type="ECO:0000313" key="10">
    <source>
        <dbReference type="EMBL" id="KAK2565753.1"/>
    </source>
</evidence>
<keyword evidence="11" id="KW-1185">Reference proteome</keyword>
<evidence type="ECO:0000256" key="1">
    <source>
        <dbReference type="ARBA" id="ARBA00012493"/>
    </source>
</evidence>
<feature type="domain" description="Reverse transcriptase" evidence="8">
    <location>
        <begin position="514"/>
        <end position="675"/>
    </location>
</feature>
<evidence type="ECO:0000259" key="9">
    <source>
        <dbReference type="Pfam" id="PF17917"/>
    </source>
</evidence>
<dbReference type="InterPro" id="IPR050951">
    <property type="entry name" value="Retrovirus_Pol_polyprotein"/>
</dbReference>
<dbReference type="Pfam" id="PF17917">
    <property type="entry name" value="RT_RNaseH"/>
    <property type="match status" value="1"/>
</dbReference>
<protein>
    <recommendedName>
        <fullName evidence="1">RNA-directed DNA polymerase</fullName>
        <ecNumber evidence="1">2.7.7.49</ecNumber>
    </recommendedName>
</protein>
<dbReference type="GO" id="GO:0003964">
    <property type="term" value="F:RNA-directed DNA polymerase activity"/>
    <property type="evidence" value="ECO:0007669"/>
    <property type="project" value="UniProtKB-KW"/>
</dbReference>
<dbReference type="Gene3D" id="3.10.10.10">
    <property type="entry name" value="HIV Type 1 Reverse Transcriptase, subunit A, domain 1"/>
    <property type="match status" value="1"/>
</dbReference>
<evidence type="ECO:0000313" key="11">
    <source>
        <dbReference type="Proteomes" id="UP001249851"/>
    </source>
</evidence>
<proteinExistence type="predicted"/>
<evidence type="ECO:0000256" key="3">
    <source>
        <dbReference type="ARBA" id="ARBA00022695"/>
    </source>
</evidence>
<evidence type="ECO:0000259" key="8">
    <source>
        <dbReference type="Pfam" id="PF00078"/>
    </source>
</evidence>
<evidence type="ECO:0000256" key="5">
    <source>
        <dbReference type="ARBA" id="ARBA00022759"/>
    </source>
</evidence>
<dbReference type="GO" id="GO:0004519">
    <property type="term" value="F:endonuclease activity"/>
    <property type="evidence" value="ECO:0007669"/>
    <property type="project" value="UniProtKB-KW"/>
</dbReference>
<dbReference type="Gene3D" id="2.40.70.10">
    <property type="entry name" value="Acid Proteases"/>
    <property type="match status" value="1"/>
</dbReference>
<dbReference type="PANTHER" id="PTHR37984:SF8">
    <property type="entry name" value="CCHC-TYPE DOMAIN-CONTAINING PROTEIN"/>
    <property type="match status" value="1"/>
</dbReference>
<dbReference type="FunFam" id="3.30.70.270:FF:000026">
    <property type="entry name" value="Transposon Ty3-G Gag-Pol polyprotein"/>
    <property type="match status" value="1"/>
</dbReference>
<keyword evidence="6" id="KW-0378">Hydrolase</keyword>
<dbReference type="CDD" id="cd09274">
    <property type="entry name" value="RNase_HI_RT_Ty3"/>
    <property type="match status" value="1"/>
</dbReference>
<dbReference type="InterPro" id="IPR041373">
    <property type="entry name" value="RT_RNaseH"/>
</dbReference>
<dbReference type="InterPro" id="IPR043128">
    <property type="entry name" value="Rev_trsase/Diguanyl_cyclase"/>
</dbReference>
<dbReference type="InterPro" id="IPR021109">
    <property type="entry name" value="Peptidase_aspartic_dom_sf"/>
</dbReference>
<name>A0AAD9QQS3_ACRCE</name>
<keyword evidence="3" id="KW-0548">Nucleotidyltransferase</keyword>
<dbReference type="EMBL" id="JARQWQ010000019">
    <property type="protein sequence ID" value="KAK2565753.1"/>
    <property type="molecule type" value="Genomic_DNA"/>
</dbReference>
<dbReference type="FunFam" id="3.10.20.370:FF:000001">
    <property type="entry name" value="Retrovirus-related Pol polyprotein from transposon 17.6-like protein"/>
    <property type="match status" value="1"/>
</dbReference>
<keyword evidence="4" id="KW-0540">Nuclease</keyword>
<dbReference type="Gene3D" id="3.30.70.270">
    <property type="match status" value="2"/>
</dbReference>
<dbReference type="InterPro" id="IPR000477">
    <property type="entry name" value="RT_dom"/>
</dbReference>